<dbReference type="Proteomes" id="UP000186303">
    <property type="component" value="Chromosome 1"/>
</dbReference>
<sequence>MAIFNSNAQPSQPSSQPENETSETSKRFGIRPGVLSLAGLSKIIPAQPVTPSPTASKQLVMPAPTPDVDPSRLSQFSMRLNELVNRAFVTAKDHNVSTMTHTGTSPFTGQSISVPRIQNIMYGSSHLPNRMCVIEMTRTVVDELHNAESVDPYLLRAVSRTVLKAVSHFVSRIESQLVSWRNDPSSIQIPLSVRGLQNIPAAMEFNLALISLEWIVEESLERCLEGLPPLALLHSPNLLVPTSAEGLAKHPMPPFVHDILSPLREKMEASIIHVVQPLLVNIKSSLTSCILRANLHPFQPRHSPPVRELDGDGHALKGPWYKDLEERLDVVYRLLMLRIVDRCGQDGQAWFISVAIHAIWKGLVSITSRSVFAPASVVNAEFIHTFGRTSGSAPSSSILNSLLVNDPNSRRVPTPTQLAHALRSVSRTNVNRHTRMLAENSTGIQTPVELAGDLDAWRGQAMLPMGQEDCYVISPLIVAEQLHDLQVFERLMRQFCSGFLNASSEQTSNGAENGDEDLAQEALREAFTALESTIIVLRTLLQYPDALQYLGTGVLAETEGDEKPFSPTAIQAFRVIPSLLLIQIAYCRIPPGWPSKDLSYAPGLQLNDKLPTPPELFNYSWSEYESALPGFASGEAAAQSLVVRYGSLLNDIFQWMNRSFVDLDDAQAVPECDDGASEDSAENVPPSMIQSMPTLETRESDLQPDNGPPESALAKMTIDDTATKRRSRSSHRVVSPLGPRLWRRNTSQGPRFHLPHALPPRVSRTHATGTGLSRSRANLGVASSSLPRSTTQTLAHMQRDALNVFESVLRHLESNE</sequence>
<keyword evidence="3" id="KW-1185">Reference proteome</keyword>
<feature type="compositionally biased region" description="Polar residues" evidence="1">
    <location>
        <begin position="765"/>
        <end position="775"/>
    </location>
</feature>
<dbReference type="VEuPathDB" id="FungiDB:MSYG_0814"/>
<protein>
    <submittedName>
        <fullName evidence="2">Uncharacterized protein</fullName>
    </submittedName>
</protein>
<name>A0A1M8A1X0_MALS4</name>
<feature type="region of interest" description="Disordered" evidence="1">
    <location>
        <begin position="697"/>
        <end position="775"/>
    </location>
</feature>
<organism evidence="2 3">
    <name type="scientific">Malassezia sympodialis (strain ATCC 42132)</name>
    <name type="common">Atopic eczema-associated yeast</name>
    <dbReference type="NCBI Taxonomy" id="1230383"/>
    <lineage>
        <taxon>Eukaryota</taxon>
        <taxon>Fungi</taxon>
        <taxon>Dikarya</taxon>
        <taxon>Basidiomycota</taxon>
        <taxon>Ustilaginomycotina</taxon>
        <taxon>Malasseziomycetes</taxon>
        <taxon>Malasseziales</taxon>
        <taxon>Malasseziaceae</taxon>
        <taxon>Malassezia</taxon>
    </lineage>
</organism>
<evidence type="ECO:0000313" key="2">
    <source>
        <dbReference type="EMBL" id="SHO76476.1"/>
    </source>
</evidence>
<reference evidence="3" key="1">
    <citation type="journal article" date="2017" name="Nucleic Acids Res.">
        <title>Proteogenomics produces comprehensive and highly accurate protein-coding gene annotation in a complete genome assembly of Malassezia sympodialis.</title>
        <authorList>
            <person name="Zhu Y."/>
            <person name="Engstroem P.G."/>
            <person name="Tellgren-Roth C."/>
            <person name="Baudo C.D."/>
            <person name="Kennell J.C."/>
            <person name="Sun S."/>
            <person name="Billmyre R.B."/>
            <person name="Schroeder M.S."/>
            <person name="Andersson A."/>
            <person name="Holm T."/>
            <person name="Sigurgeirsson B."/>
            <person name="Wu G."/>
            <person name="Sankaranarayanan S.R."/>
            <person name="Siddharthan R."/>
            <person name="Sanyal K."/>
            <person name="Lundeberg J."/>
            <person name="Nystedt B."/>
            <person name="Boekhout T."/>
            <person name="Dawson T.L. Jr."/>
            <person name="Heitman J."/>
            <person name="Scheynius A."/>
            <person name="Lehtioe J."/>
        </authorList>
    </citation>
    <scope>NUCLEOTIDE SEQUENCE [LARGE SCALE GENOMIC DNA]</scope>
    <source>
        <strain evidence="3">ATCC 42132</strain>
    </source>
</reference>
<evidence type="ECO:0000256" key="1">
    <source>
        <dbReference type="SAM" id="MobiDB-lite"/>
    </source>
</evidence>
<proteinExistence type="predicted"/>
<feature type="region of interest" description="Disordered" evidence="1">
    <location>
        <begin position="1"/>
        <end position="29"/>
    </location>
</feature>
<dbReference type="STRING" id="1230383.A0A1M8A1X0"/>
<gene>
    <name evidence="2" type="ORF">MSYG_0814</name>
</gene>
<feature type="region of interest" description="Disordered" evidence="1">
    <location>
        <begin position="48"/>
        <end position="68"/>
    </location>
</feature>
<dbReference type="AlphaFoldDB" id="A0A1M8A1X0"/>
<feature type="compositionally biased region" description="Low complexity" evidence="1">
    <location>
        <begin position="1"/>
        <end position="19"/>
    </location>
</feature>
<dbReference type="OrthoDB" id="1734943at2759"/>
<accession>A0A1M8A1X0</accession>
<dbReference type="EMBL" id="LT671821">
    <property type="protein sequence ID" value="SHO76476.1"/>
    <property type="molecule type" value="Genomic_DNA"/>
</dbReference>
<evidence type="ECO:0000313" key="3">
    <source>
        <dbReference type="Proteomes" id="UP000186303"/>
    </source>
</evidence>